<dbReference type="InterPro" id="IPR036431">
    <property type="entry name" value="ARID_dom_sf"/>
</dbReference>
<feature type="domain" description="ARID" evidence="8">
    <location>
        <begin position="79"/>
        <end position="171"/>
    </location>
</feature>
<dbReference type="Pfam" id="PF02375">
    <property type="entry name" value="JmjN"/>
    <property type="match status" value="1"/>
</dbReference>
<dbReference type="SMART" id="SM01014">
    <property type="entry name" value="ARID"/>
    <property type="match status" value="1"/>
</dbReference>
<evidence type="ECO:0000256" key="2">
    <source>
        <dbReference type="ARBA" id="ARBA00022771"/>
    </source>
</evidence>
<keyword evidence="3" id="KW-0862">Zinc</keyword>
<dbReference type="GO" id="GO:0005634">
    <property type="term" value="C:nucleus"/>
    <property type="evidence" value="ECO:0007669"/>
    <property type="project" value="TreeGrafter"/>
</dbReference>
<dbReference type="InterPro" id="IPR001606">
    <property type="entry name" value="ARID_dom"/>
</dbReference>
<dbReference type="PANTHER" id="PTHR10694">
    <property type="entry name" value="LYSINE-SPECIFIC DEMETHYLASE"/>
    <property type="match status" value="1"/>
</dbReference>
<dbReference type="GO" id="GO:0141052">
    <property type="term" value="F:histone H3 demethylase activity"/>
    <property type="evidence" value="ECO:0007669"/>
    <property type="project" value="UniProtKB-ARBA"/>
</dbReference>
<dbReference type="AlphaFoldDB" id="A0A7R9TF77"/>
<dbReference type="CDD" id="cd16100">
    <property type="entry name" value="ARID"/>
    <property type="match status" value="1"/>
</dbReference>
<dbReference type="GO" id="GO:0003677">
    <property type="term" value="F:DNA binding"/>
    <property type="evidence" value="ECO:0007669"/>
    <property type="project" value="InterPro"/>
</dbReference>
<dbReference type="PROSITE" id="PS50016">
    <property type="entry name" value="ZF_PHD_2"/>
    <property type="match status" value="1"/>
</dbReference>
<feature type="compositionally biased region" description="Basic and acidic residues" evidence="6">
    <location>
        <begin position="181"/>
        <end position="205"/>
    </location>
</feature>
<accession>A0A7R9TF77</accession>
<feature type="domain" description="PHD-type" evidence="7">
    <location>
        <begin position="261"/>
        <end position="311"/>
    </location>
</feature>
<dbReference type="PROSITE" id="PS51011">
    <property type="entry name" value="ARID"/>
    <property type="match status" value="1"/>
</dbReference>
<keyword evidence="4" id="KW-0408">Iron</keyword>
<dbReference type="InterPro" id="IPR019786">
    <property type="entry name" value="Zinc_finger_PHD-type_CS"/>
</dbReference>
<dbReference type="SMART" id="SM00501">
    <property type="entry name" value="BRIGHT"/>
    <property type="match status" value="1"/>
</dbReference>
<feature type="region of interest" description="Disordered" evidence="6">
    <location>
        <begin position="170"/>
        <end position="219"/>
    </location>
</feature>
<dbReference type="Gene3D" id="1.10.150.60">
    <property type="entry name" value="ARID DNA-binding domain"/>
    <property type="match status" value="1"/>
</dbReference>
<dbReference type="EMBL" id="HBDY01004722">
    <property type="protein sequence ID" value="CAD8233056.1"/>
    <property type="molecule type" value="Transcribed_RNA"/>
</dbReference>
<dbReference type="InterPro" id="IPR019787">
    <property type="entry name" value="Znf_PHD-finger"/>
</dbReference>
<evidence type="ECO:0000256" key="4">
    <source>
        <dbReference type="ARBA" id="ARBA00023004"/>
    </source>
</evidence>
<dbReference type="InterPro" id="IPR001965">
    <property type="entry name" value="Znf_PHD"/>
</dbReference>
<organism evidence="10">
    <name type="scientific">Micromonas pusilla</name>
    <name type="common">Picoplanktonic green alga</name>
    <name type="synonym">Chromulina pusilla</name>
    <dbReference type="NCBI Taxonomy" id="38833"/>
    <lineage>
        <taxon>Eukaryota</taxon>
        <taxon>Viridiplantae</taxon>
        <taxon>Chlorophyta</taxon>
        <taxon>Mamiellophyceae</taxon>
        <taxon>Mamiellales</taxon>
        <taxon>Mamiellaceae</taxon>
        <taxon>Micromonas</taxon>
    </lineage>
</organism>
<feature type="domain" description="JmjN" evidence="9">
    <location>
        <begin position="12"/>
        <end position="53"/>
    </location>
</feature>
<gene>
    <name evidence="10" type="ORF">MPUS1402_LOCUS3585</name>
</gene>
<dbReference type="GO" id="GO:0010468">
    <property type="term" value="P:regulation of gene expression"/>
    <property type="evidence" value="ECO:0007669"/>
    <property type="project" value="TreeGrafter"/>
</dbReference>
<keyword evidence="2 5" id="KW-0863">Zinc-finger</keyword>
<dbReference type="Gene3D" id="3.30.40.10">
    <property type="entry name" value="Zinc/RING finger domain, C3HC4 (zinc finger)"/>
    <property type="match status" value="1"/>
</dbReference>
<dbReference type="GO" id="GO:0008270">
    <property type="term" value="F:zinc ion binding"/>
    <property type="evidence" value="ECO:0007669"/>
    <property type="project" value="UniProtKB-KW"/>
</dbReference>
<dbReference type="PROSITE" id="PS01359">
    <property type="entry name" value="ZF_PHD_1"/>
    <property type="match status" value="1"/>
</dbReference>
<evidence type="ECO:0000259" key="8">
    <source>
        <dbReference type="PROSITE" id="PS51011"/>
    </source>
</evidence>
<dbReference type="GO" id="GO:0000785">
    <property type="term" value="C:chromatin"/>
    <property type="evidence" value="ECO:0007669"/>
    <property type="project" value="TreeGrafter"/>
</dbReference>
<protein>
    <submittedName>
        <fullName evidence="10">Uncharacterized protein</fullName>
    </submittedName>
</protein>
<dbReference type="InterPro" id="IPR003349">
    <property type="entry name" value="JmjN"/>
</dbReference>
<dbReference type="Pfam" id="PF01388">
    <property type="entry name" value="ARID"/>
    <property type="match status" value="1"/>
</dbReference>
<dbReference type="PANTHER" id="PTHR10694:SF33">
    <property type="entry name" value="LYSINE-SPECIFIC DEMETHYLASE 5"/>
    <property type="match status" value="1"/>
</dbReference>
<evidence type="ECO:0000256" key="3">
    <source>
        <dbReference type="ARBA" id="ARBA00022833"/>
    </source>
</evidence>
<dbReference type="CDD" id="cd15543">
    <property type="entry name" value="PHD_RSF1"/>
    <property type="match status" value="1"/>
</dbReference>
<evidence type="ECO:0000256" key="5">
    <source>
        <dbReference type="PROSITE-ProRule" id="PRU00146"/>
    </source>
</evidence>
<evidence type="ECO:0000259" key="9">
    <source>
        <dbReference type="PROSITE" id="PS51183"/>
    </source>
</evidence>
<dbReference type="SMART" id="SM00545">
    <property type="entry name" value="JmjN"/>
    <property type="match status" value="1"/>
</dbReference>
<proteinExistence type="predicted"/>
<name>A0A7R9TF77_MICPS</name>
<evidence type="ECO:0000256" key="6">
    <source>
        <dbReference type="SAM" id="MobiDB-lite"/>
    </source>
</evidence>
<dbReference type="PROSITE" id="PS51183">
    <property type="entry name" value="JMJN"/>
    <property type="match status" value="1"/>
</dbReference>
<dbReference type="InterPro" id="IPR011011">
    <property type="entry name" value="Znf_FYVE_PHD"/>
</dbReference>
<reference evidence="10" key="1">
    <citation type="submission" date="2021-01" db="EMBL/GenBank/DDBJ databases">
        <authorList>
            <person name="Corre E."/>
            <person name="Pelletier E."/>
            <person name="Niang G."/>
            <person name="Scheremetjew M."/>
            <person name="Finn R."/>
            <person name="Kale V."/>
            <person name="Holt S."/>
            <person name="Cochrane G."/>
            <person name="Meng A."/>
            <person name="Brown T."/>
            <person name="Cohen L."/>
        </authorList>
    </citation>
    <scope>NUCLEOTIDE SEQUENCE</scope>
    <source>
        <strain evidence="10">RCC1614</strain>
    </source>
</reference>
<dbReference type="InterPro" id="IPR013083">
    <property type="entry name" value="Znf_RING/FYVE/PHD"/>
</dbReference>
<dbReference type="SMART" id="SM00249">
    <property type="entry name" value="PHD"/>
    <property type="match status" value="1"/>
</dbReference>
<sequence length="402" mass="44387">MGKYRLAGVKEAPVFHPSAAEFEDPYRYIASIRDEAEAFGLCRIVPPAGWRVPFDQDTSAFAFKTRIQTVNELQLRLKKGKNRSFRTEYADFMQSRGQSVTRWPVFGGKKLDLQALYDTVTSRGGFEAACKGKQWRDVARAMDVPASATSAALVLRQLYEKWLLRFEQHKASTESGSPNGKGKDAAGAKKERESAKEREKRERAEAAAAAAAAQEPPTAGEEDLLEALFELGNVAPKRPKLEMGLEEVAQQLDEEAKGPLIHACLNCGGSSHEESMILCDGCDQGYHMYCLSPPMEELPRGDWFCPNCVAAANDASDFGFNSGKTFTMDDFEKSCRDFDEAFFGGEDALAKTSTADIEEAFWKMVEEGCERSVDVHHGGDVDVSANGSDFFMFCPLSVKIAR</sequence>
<evidence type="ECO:0000259" key="7">
    <source>
        <dbReference type="PROSITE" id="PS50016"/>
    </source>
</evidence>
<evidence type="ECO:0000313" key="10">
    <source>
        <dbReference type="EMBL" id="CAD8233056.1"/>
    </source>
</evidence>
<dbReference type="Pfam" id="PF00628">
    <property type="entry name" value="PHD"/>
    <property type="match status" value="1"/>
</dbReference>
<dbReference type="SUPFAM" id="SSF46774">
    <property type="entry name" value="ARID-like"/>
    <property type="match status" value="1"/>
</dbReference>
<evidence type="ECO:0000256" key="1">
    <source>
        <dbReference type="ARBA" id="ARBA00022723"/>
    </source>
</evidence>
<keyword evidence="1" id="KW-0479">Metal-binding</keyword>
<dbReference type="SUPFAM" id="SSF57903">
    <property type="entry name" value="FYVE/PHD zinc finger"/>
    <property type="match status" value="1"/>
</dbReference>